<dbReference type="AlphaFoldDB" id="A0A6C2CLG4"/>
<evidence type="ECO:0000256" key="3">
    <source>
        <dbReference type="ARBA" id="ARBA00022763"/>
    </source>
</evidence>
<dbReference type="Gene3D" id="3.90.1680.10">
    <property type="entry name" value="SOS response associated peptidase-like"/>
    <property type="match status" value="1"/>
</dbReference>
<dbReference type="GO" id="GO:0008233">
    <property type="term" value="F:peptidase activity"/>
    <property type="evidence" value="ECO:0007669"/>
    <property type="project" value="UniProtKB-KW"/>
</dbReference>
<dbReference type="EC" id="3.4.-.-" evidence="8"/>
<dbReference type="GO" id="GO:0006508">
    <property type="term" value="P:proteolysis"/>
    <property type="evidence" value="ECO:0007669"/>
    <property type="project" value="UniProtKB-KW"/>
</dbReference>
<evidence type="ECO:0000256" key="6">
    <source>
        <dbReference type="ARBA" id="ARBA00023125"/>
    </source>
</evidence>
<evidence type="ECO:0000256" key="5">
    <source>
        <dbReference type="ARBA" id="ARBA00023124"/>
    </source>
</evidence>
<evidence type="ECO:0000313" key="9">
    <source>
        <dbReference type="EMBL" id="TYC55190.1"/>
    </source>
</evidence>
<dbReference type="Proteomes" id="UP000389128">
    <property type="component" value="Unassembled WGS sequence"/>
</dbReference>
<dbReference type="EMBL" id="SDKK01000013">
    <property type="protein sequence ID" value="TYC55190.1"/>
    <property type="molecule type" value="Genomic_DNA"/>
</dbReference>
<sequence>MCANYRPSAREELMALPLPPPDFDYGEAYPGSIVPIVTNFAPRMWVPASFGLIPSWAKDAKITRSTYNARTETVGEKPSFRDAWRRGQLCIIPASAIYEPCYESGKAIRWRIERADGKPMGIAGIWERGIKESGLPSWSMSMLTINADGHPVMQRFHKPADEKRSVVILPEDAWGDWLRARSEAAARAMLRPTEADILRVQPDPLSVARATDSLF</sequence>
<keyword evidence="7" id="KW-0456">Lyase</keyword>
<protein>
    <recommendedName>
        <fullName evidence="8">Abasic site processing protein</fullName>
        <ecNumber evidence="8">3.4.-.-</ecNumber>
    </recommendedName>
</protein>
<keyword evidence="2 8" id="KW-0645">Protease</keyword>
<name>A0A6C2CLG4_9RHOO</name>
<dbReference type="PANTHER" id="PTHR13604:SF0">
    <property type="entry name" value="ABASIC SITE PROCESSING PROTEIN HMCES"/>
    <property type="match status" value="1"/>
</dbReference>
<dbReference type="SUPFAM" id="SSF143081">
    <property type="entry name" value="BB1717-like"/>
    <property type="match status" value="1"/>
</dbReference>
<dbReference type="GO" id="GO:0003697">
    <property type="term" value="F:single-stranded DNA binding"/>
    <property type="evidence" value="ECO:0007669"/>
    <property type="project" value="InterPro"/>
</dbReference>
<dbReference type="InterPro" id="IPR036590">
    <property type="entry name" value="SRAP-like"/>
</dbReference>
<evidence type="ECO:0000256" key="7">
    <source>
        <dbReference type="ARBA" id="ARBA00023239"/>
    </source>
</evidence>
<keyword evidence="5" id="KW-0190">Covalent protein-DNA linkage</keyword>
<accession>A0A6C2CLG4</accession>
<keyword evidence="10" id="KW-1185">Reference proteome</keyword>
<gene>
    <name evidence="9" type="ORF">ETQ85_14290</name>
</gene>
<dbReference type="Pfam" id="PF02586">
    <property type="entry name" value="SRAP"/>
    <property type="match status" value="1"/>
</dbReference>
<proteinExistence type="inferred from homology"/>
<dbReference type="GO" id="GO:0016829">
    <property type="term" value="F:lyase activity"/>
    <property type="evidence" value="ECO:0007669"/>
    <property type="project" value="UniProtKB-KW"/>
</dbReference>
<comment type="similarity">
    <text evidence="1 8">Belongs to the SOS response-associated peptidase family.</text>
</comment>
<evidence type="ECO:0000313" key="10">
    <source>
        <dbReference type="Proteomes" id="UP000389128"/>
    </source>
</evidence>
<evidence type="ECO:0000256" key="2">
    <source>
        <dbReference type="ARBA" id="ARBA00022670"/>
    </source>
</evidence>
<keyword evidence="4 8" id="KW-0378">Hydrolase</keyword>
<dbReference type="InterPro" id="IPR003738">
    <property type="entry name" value="SRAP"/>
</dbReference>
<evidence type="ECO:0000256" key="4">
    <source>
        <dbReference type="ARBA" id="ARBA00022801"/>
    </source>
</evidence>
<reference evidence="9 10" key="1">
    <citation type="submission" date="2019-01" db="EMBL/GenBank/DDBJ databases">
        <title>Zoogloea oleivorans genome sequencing and assembly.</title>
        <authorList>
            <person name="Tancsics A."/>
            <person name="Farkas M."/>
            <person name="Kriszt B."/>
            <person name="Maroti G."/>
            <person name="Horvath B."/>
        </authorList>
    </citation>
    <scope>NUCLEOTIDE SEQUENCE [LARGE SCALE GENOMIC DNA]</scope>
    <source>
        <strain evidence="9 10">Buc</strain>
    </source>
</reference>
<comment type="caution">
    <text evidence="9">The sequence shown here is derived from an EMBL/GenBank/DDBJ whole genome shotgun (WGS) entry which is preliminary data.</text>
</comment>
<dbReference type="OrthoDB" id="6192129at2"/>
<evidence type="ECO:0000256" key="1">
    <source>
        <dbReference type="ARBA" id="ARBA00008136"/>
    </source>
</evidence>
<dbReference type="PANTHER" id="PTHR13604">
    <property type="entry name" value="DC12-RELATED"/>
    <property type="match status" value="1"/>
</dbReference>
<dbReference type="GO" id="GO:0106300">
    <property type="term" value="P:protein-DNA covalent cross-linking repair"/>
    <property type="evidence" value="ECO:0007669"/>
    <property type="project" value="InterPro"/>
</dbReference>
<keyword evidence="3" id="KW-0227">DNA damage</keyword>
<organism evidence="9 10">
    <name type="scientific">Zoogloea oleivorans</name>
    <dbReference type="NCBI Taxonomy" id="1552750"/>
    <lineage>
        <taxon>Bacteria</taxon>
        <taxon>Pseudomonadati</taxon>
        <taxon>Pseudomonadota</taxon>
        <taxon>Betaproteobacteria</taxon>
        <taxon>Rhodocyclales</taxon>
        <taxon>Zoogloeaceae</taxon>
        <taxon>Zoogloea</taxon>
    </lineage>
</organism>
<evidence type="ECO:0000256" key="8">
    <source>
        <dbReference type="RuleBase" id="RU364100"/>
    </source>
</evidence>
<keyword evidence="6" id="KW-0238">DNA-binding</keyword>